<dbReference type="KEGG" id="gfl:GRFL_3225"/>
<accession>A0A1L7I8P1</accession>
<sequence length="184" mass="21418">MYSLMIGWALAAYSQHVIELEETELTFVPSAKVIFEDYGNGNLRISEAYSNQFENNAIRFLKENFDIHEFLRLNKTENFDQVMVLFSSSRGSLKAQYDKNGELVKTFQKFRDLPLPKAVTEQVQHNYRNWSVVQNKYLATSRKDEIVKEKYVIHIQKGSMKDRLVITPKYDSRLGDIGLAQNKP</sequence>
<evidence type="ECO:0000313" key="1">
    <source>
        <dbReference type="EMBL" id="APU69949.1"/>
    </source>
</evidence>
<name>A0A1L7I8P1_9FLAO</name>
<protein>
    <submittedName>
        <fullName evidence="1">Uncharacterized protein</fullName>
    </submittedName>
</protein>
<dbReference type="Proteomes" id="UP000186230">
    <property type="component" value="Chromosome"/>
</dbReference>
<proteinExistence type="predicted"/>
<dbReference type="AlphaFoldDB" id="A0A1L7I8P1"/>
<keyword evidence="2" id="KW-1185">Reference proteome</keyword>
<dbReference type="STRING" id="1229726.GRFL_3225"/>
<dbReference type="SUPFAM" id="SSF160574">
    <property type="entry name" value="BT0923-like"/>
    <property type="match status" value="1"/>
</dbReference>
<gene>
    <name evidence="1" type="ORF">GRFL_3225</name>
</gene>
<organism evidence="1 2">
    <name type="scientific">Christiangramia flava JLT2011</name>
    <dbReference type="NCBI Taxonomy" id="1229726"/>
    <lineage>
        <taxon>Bacteria</taxon>
        <taxon>Pseudomonadati</taxon>
        <taxon>Bacteroidota</taxon>
        <taxon>Flavobacteriia</taxon>
        <taxon>Flavobacteriales</taxon>
        <taxon>Flavobacteriaceae</taxon>
        <taxon>Christiangramia</taxon>
    </lineage>
</organism>
<dbReference type="EMBL" id="CP016359">
    <property type="protein sequence ID" value="APU69949.1"/>
    <property type="molecule type" value="Genomic_DNA"/>
</dbReference>
<evidence type="ECO:0000313" key="2">
    <source>
        <dbReference type="Proteomes" id="UP000186230"/>
    </source>
</evidence>
<reference evidence="1 2" key="1">
    <citation type="submission" date="2016-07" db="EMBL/GenBank/DDBJ databases">
        <title>Multi-omics approach to identify versatile polysaccharide utilization systems of a marine flavobacterium Gramella flava.</title>
        <authorList>
            <person name="Tang K."/>
        </authorList>
    </citation>
    <scope>NUCLEOTIDE SEQUENCE [LARGE SCALE GENOMIC DNA]</scope>
    <source>
        <strain evidence="1 2">JLT2011</strain>
    </source>
</reference>